<dbReference type="AlphaFoldDB" id="A0A7C2RMK9"/>
<proteinExistence type="predicted"/>
<accession>A0A7C2RMK9</accession>
<feature type="region of interest" description="Disordered" evidence="1">
    <location>
        <begin position="26"/>
        <end position="63"/>
    </location>
</feature>
<dbReference type="EMBL" id="DSEE01000286">
    <property type="protein sequence ID" value="HER40336.1"/>
    <property type="molecule type" value="Genomic_DNA"/>
</dbReference>
<evidence type="ECO:0000313" key="2">
    <source>
        <dbReference type="EMBL" id="HER40336.1"/>
    </source>
</evidence>
<dbReference type="PROSITE" id="PS51257">
    <property type="entry name" value="PROKAR_LIPOPROTEIN"/>
    <property type="match status" value="1"/>
</dbReference>
<organism evidence="2">
    <name type="scientific">Salinimicrobium catena</name>
    <dbReference type="NCBI Taxonomy" id="390640"/>
    <lineage>
        <taxon>Bacteria</taxon>
        <taxon>Pseudomonadati</taxon>
        <taxon>Bacteroidota</taxon>
        <taxon>Flavobacteriia</taxon>
        <taxon>Flavobacteriales</taxon>
        <taxon>Flavobacteriaceae</taxon>
        <taxon>Salinimicrobium</taxon>
    </lineage>
</organism>
<sequence>MKIKNWFKTSVLALCIFSTTSCRLGEMLSEADPETQAEIERKESIPENENLENDPQKPQPNLR</sequence>
<dbReference type="Proteomes" id="UP000885753">
    <property type="component" value="Unassembled WGS sequence"/>
</dbReference>
<name>A0A7C2RMK9_9FLAO</name>
<comment type="caution">
    <text evidence="2">The sequence shown here is derived from an EMBL/GenBank/DDBJ whole genome shotgun (WGS) entry which is preliminary data.</text>
</comment>
<reference evidence="2" key="1">
    <citation type="journal article" date="2020" name="mSystems">
        <title>Genome- and Community-Level Interaction Insights into Carbon Utilization and Element Cycling Functions of Hydrothermarchaeota in Hydrothermal Sediment.</title>
        <authorList>
            <person name="Zhou Z."/>
            <person name="Liu Y."/>
            <person name="Xu W."/>
            <person name="Pan J."/>
            <person name="Luo Z.H."/>
            <person name="Li M."/>
        </authorList>
    </citation>
    <scope>NUCLEOTIDE SEQUENCE [LARGE SCALE GENOMIC DNA]</scope>
    <source>
        <strain evidence="2">SpSt-1235</strain>
    </source>
</reference>
<evidence type="ECO:0000256" key="1">
    <source>
        <dbReference type="SAM" id="MobiDB-lite"/>
    </source>
</evidence>
<gene>
    <name evidence="2" type="ORF">ENO10_03860</name>
</gene>
<protein>
    <submittedName>
        <fullName evidence="2">Uncharacterized protein</fullName>
    </submittedName>
</protein>